<dbReference type="SUPFAM" id="SSF48452">
    <property type="entry name" value="TPR-like"/>
    <property type="match status" value="1"/>
</dbReference>
<dbReference type="Proteomes" id="UP001168552">
    <property type="component" value="Unassembled WGS sequence"/>
</dbReference>
<accession>A0ABT8F4Z4</accession>
<dbReference type="EMBL" id="JAUHJS010000003">
    <property type="protein sequence ID" value="MDN4165458.1"/>
    <property type="molecule type" value="Genomic_DNA"/>
</dbReference>
<evidence type="ECO:0000313" key="2">
    <source>
        <dbReference type="EMBL" id="MDN4165458.1"/>
    </source>
</evidence>
<sequence length="208" mass="23527">MSKYIFGLLLISLWTFTPVGKVNDYKKQAEDAFALKEYDKSISLFQFLADSLGQNTPDVWINWGHALLSKPDTTGLKAIYQAAANASNDTVASIAYLHLGYLEIQNAKSEEGLEGFQNSLRRDENNAEARHNLELLKRYLAAQKKDKIQPSLFALETKKQADELVKKKRYQLALETLQKAGEKDHSIKAYQDFVDRIQLVADIDKTGL</sequence>
<evidence type="ECO:0000256" key="1">
    <source>
        <dbReference type="PROSITE-ProRule" id="PRU00339"/>
    </source>
</evidence>
<comment type="caution">
    <text evidence="2">The sequence shown here is derived from an EMBL/GenBank/DDBJ whole genome shotgun (WGS) entry which is preliminary data.</text>
</comment>
<gene>
    <name evidence="2" type="ORF">QWY31_08090</name>
</gene>
<keyword evidence="3" id="KW-1185">Reference proteome</keyword>
<keyword evidence="1" id="KW-0802">TPR repeat</keyword>
<name>A0ABT8F4Z4_9BACT</name>
<proteinExistence type="predicted"/>
<reference evidence="2" key="1">
    <citation type="submission" date="2023-06" db="EMBL/GenBank/DDBJ databases">
        <title>Cytophagales bacterium Strain LB-30, isolated from soil.</title>
        <authorList>
            <person name="Liu B."/>
        </authorList>
    </citation>
    <scope>NUCLEOTIDE SEQUENCE</scope>
    <source>
        <strain evidence="2">LB-30</strain>
    </source>
</reference>
<feature type="repeat" description="TPR" evidence="1">
    <location>
        <begin position="93"/>
        <end position="126"/>
    </location>
</feature>
<dbReference type="InterPro" id="IPR011990">
    <property type="entry name" value="TPR-like_helical_dom_sf"/>
</dbReference>
<dbReference type="InterPro" id="IPR019734">
    <property type="entry name" value="TPR_rpt"/>
</dbReference>
<organism evidence="2 3">
    <name type="scientific">Shiella aurantiaca</name>
    <dbReference type="NCBI Taxonomy" id="3058365"/>
    <lineage>
        <taxon>Bacteria</taxon>
        <taxon>Pseudomonadati</taxon>
        <taxon>Bacteroidota</taxon>
        <taxon>Cytophagia</taxon>
        <taxon>Cytophagales</taxon>
        <taxon>Shiellaceae</taxon>
        <taxon>Shiella</taxon>
    </lineage>
</organism>
<dbReference type="RefSeq" id="WP_320003983.1">
    <property type="nucleotide sequence ID" value="NZ_JAUHJS010000003.1"/>
</dbReference>
<evidence type="ECO:0008006" key="4">
    <source>
        <dbReference type="Google" id="ProtNLM"/>
    </source>
</evidence>
<dbReference type="Gene3D" id="1.25.40.10">
    <property type="entry name" value="Tetratricopeptide repeat domain"/>
    <property type="match status" value="1"/>
</dbReference>
<protein>
    <recommendedName>
        <fullName evidence="4">Tetratricopeptide repeat protein</fullName>
    </recommendedName>
</protein>
<evidence type="ECO:0000313" key="3">
    <source>
        <dbReference type="Proteomes" id="UP001168552"/>
    </source>
</evidence>
<dbReference type="PROSITE" id="PS50005">
    <property type="entry name" value="TPR"/>
    <property type="match status" value="1"/>
</dbReference>